<evidence type="ECO:0000256" key="2">
    <source>
        <dbReference type="ARBA" id="ARBA00004651"/>
    </source>
</evidence>
<dbReference type="SMART" id="SM00387">
    <property type="entry name" value="HATPase_c"/>
    <property type="match status" value="1"/>
</dbReference>
<dbReference type="SUPFAM" id="SSF55874">
    <property type="entry name" value="ATPase domain of HSP90 chaperone/DNA topoisomerase II/histidine kinase"/>
    <property type="match status" value="1"/>
</dbReference>
<keyword evidence="8" id="KW-0547">Nucleotide-binding</keyword>
<name>A0A938Y162_9BACL</name>
<dbReference type="SMART" id="SM00091">
    <property type="entry name" value="PAS"/>
    <property type="match status" value="1"/>
</dbReference>
<evidence type="ECO:0000256" key="9">
    <source>
        <dbReference type="ARBA" id="ARBA00022777"/>
    </source>
</evidence>
<dbReference type="InterPro" id="IPR039506">
    <property type="entry name" value="SPOB_a"/>
</dbReference>
<dbReference type="InterPro" id="IPR016120">
    <property type="entry name" value="Sig_transdc_His_kin_SpoOB"/>
</dbReference>
<dbReference type="Pfam" id="PF02518">
    <property type="entry name" value="HATPase_c"/>
    <property type="match status" value="1"/>
</dbReference>
<evidence type="ECO:0000313" key="18">
    <source>
        <dbReference type="Proteomes" id="UP000717624"/>
    </source>
</evidence>
<dbReference type="SUPFAM" id="SSF103190">
    <property type="entry name" value="Sensory domain-like"/>
    <property type="match status" value="1"/>
</dbReference>
<dbReference type="EMBL" id="JAFBEB010000011">
    <property type="protein sequence ID" value="MBM7591425.1"/>
    <property type="molecule type" value="Genomic_DNA"/>
</dbReference>
<keyword evidence="5" id="KW-0597">Phosphoprotein</keyword>
<evidence type="ECO:0000259" key="16">
    <source>
        <dbReference type="PROSITE" id="PS50112"/>
    </source>
</evidence>
<organism evidence="17 18">
    <name type="scientific">Brevibacillus fulvus</name>
    <dbReference type="NCBI Taxonomy" id="1125967"/>
    <lineage>
        <taxon>Bacteria</taxon>
        <taxon>Bacillati</taxon>
        <taxon>Bacillota</taxon>
        <taxon>Bacilli</taxon>
        <taxon>Bacillales</taxon>
        <taxon>Paenibacillaceae</taxon>
        <taxon>Brevibacillus</taxon>
    </lineage>
</organism>
<proteinExistence type="predicted"/>
<evidence type="ECO:0000259" key="15">
    <source>
        <dbReference type="PROSITE" id="PS50109"/>
    </source>
</evidence>
<keyword evidence="9 17" id="KW-0418">Kinase</keyword>
<dbReference type="Gene3D" id="3.30.565.10">
    <property type="entry name" value="Histidine kinase-like ATPase, C-terminal domain"/>
    <property type="match status" value="1"/>
</dbReference>
<evidence type="ECO:0000256" key="3">
    <source>
        <dbReference type="ARBA" id="ARBA00012438"/>
    </source>
</evidence>
<keyword evidence="7 14" id="KW-0812">Transmembrane</keyword>
<evidence type="ECO:0000256" key="8">
    <source>
        <dbReference type="ARBA" id="ARBA00022741"/>
    </source>
</evidence>
<feature type="domain" description="Histidine kinase" evidence="15">
    <location>
        <begin position="327"/>
        <end position="522"/>
    </location>
</feature>
<dbReference type="InterPro" id="IPR029151">
    <property type="entry name" value="Sensor-like_sf"/>
</dbReference>
<dbReference type="PROSITE" id="PS50109">
    <property type="entry name" value="HIS_KIN"/>
    <property type="match status" value="1"/>
</dbReference>
<keyword evidence="18" id="KW-1185">Reference proteome</keyword>
<dbReference type="InterPro" id="IPR004358">
    <property type="entry name" value="Sig_transdc_His_kin-like_C"/>
</dbReference>
<dbReference type="RefSeq" id="WP_204519125.1">
    <property type="nucleotide sequence ID" value="NZ_BAABIN010000031.1"/>
</dbReference>
<dbReference type="Gene3D" id="1.10.287.130">
    <property type="match status" value="1"/>
</dbReference>
<evidence type="ECO:0000256" key="12">
    <source>
        <dbReference type="ARBA" id="ARBA00023012"/>
    </source>
</evidence>
<protein>
    <recommendedName>
        <fullName evidence="3">histidine kinase</fullName>
        <ecNumber evidence="3">2.7.13.3</ecNumber>
    </recommendedName>
</protein>
<dbReference type="Pfam" id="PF17203">
    <property type="entry name" value="sCache_3_2"/>
    <property type="match status" value="1"/>
</dbReference>
<keyword evidence="4" id="KW-1003">Cell membrane</keyword>
<dbReference type="CDD" id="cd00130">
    <property type="entry name" value="PAS"/>
    <property type="match status" value="1"/>
</dbReference>
<evidence type="ECO:0000313" key="17">
    <source>
        <dbReference type="EMBL" id="MBM7591425.1"/>
    </source>
</evidence>
<dbReference type="InterPro" id="IPR003594">
    <property type="entry name" value="HATPase_dom"/>
</dbReference>
<evidence type="ECO:0000256" key="14">
    <source>
        <dbReference type="SAM" id="Phobius"/>
    </source>
</evidence>
<dbReference type="SUPFAM" id="SSF55890">
    <property type="entry name" value="Sporulation response regulatory protein Spo0B"/>
    <property type="match status" value="1"/>
</dbReference>
<reference evidence="17" key="1">
    <citation type="submission" date="2021-01" db="EMBL/GenBank/DDBJ databases">
        <title>Genomic Encyclopedia of Type Strains, Phase IV (KMG-IV): sequencing the most valuable type-strain genomes for metagenomic binning, comparative biology and taxonomic classification.</title>
        <authorList>
            <person name="Goeker M."/>
        </authorList>
    </citation>
    <scope>NUCLEOTIDE SEQUENCE</scope>
    <source>
        <strain evidence="17">DSM 25523</strain>
    </source>
</reference>
<dbReference type="AlphaFoldDB" id="A0A938Y162"/>
<dbReference type="InterPro" id="IPR013767">
    <property type="entry name" value="PAS_fold"/>
</dbReference>
<comment type="subcellular location">
    <subcellularLocation>
        <location evidence="2">Cell membrane</location>
        <topology evidence="2">Multi-pass membrane protein</topology>
    </subcellularLocation>
</comment>
<keyword evidence="6 17" id="KW-0808">Transferase</keyword>
<evidence type="ECO:0000256" key="1">
    <source>
        <dbReference type="ARBA" id="ARBA00000085"/>
    </source>
</evidence>
<dbReference type="PANTHER" id="PTHR43547:SF3">
    <property type="entry name" value="SENSOR PROTEIN CITS"/>
    <property type="match status" value="1"/>
</dbReference>
<evidence type="ECO:0000256" key="4">
    <source>
        <dbReference type="ARBA" id="ARBA00022475"/>
    </source>
</evidence>
<gene>
    <name evidence="17" type="ORF">JOD01_003064</name>
</gene>
<evidence type="ECO:0000256" key="6">
    <source>
        <dbReference type="ARBA" id="ARBA00022679"/>
    </source>
</evidence>
<dbReference type="GO" id="GO:0000155">
    <property type="term" value="F:phosphorelay sensor kinase activity"/>
    <property type="evidence" value="ECO:0007669"/>
    <property type="project" value="InterPro"/>
</dbReference>
<keyword evidence="13 14" id="KW-0472">Membrane</keyword>
<dbReference type="GO" id="GO:0005886">
    <property type="term" value="C:plasma membrane"/>
    <property type="evidence" value="ECO:0007669"/>
    <property type="project" value="UniProtKB-SubCell"/>
</dbReference>
<dbReference type="PROSITE" id="PS50112">
    <property type="entry name" value="PAS"/>
    <property type="match status" value="1"/>
</dbReference>
<dbReference type="Gene3D" id="3.30.450.20">
    <property type="entry name" value="PAS domain"/>
    <property type="match status" value="2"/>
</dbReference>
<dbReference type="Proteomes" id="UP000717624">
    <property type="component" value="Unassembled WGS sequence"/>
</dbReference>
<dbReference type="InterPro" id="IPR035965">
    <property type="entry name" value="PAS-like_dom_sf"/>
</dbReference>
<dbReference type="PANTHER" id="PTHR43547">
    <property type="entry name" value="TWO-COMPONENT HISTIDINE KINASE"/>
    <property type="match status" value="1"/>
</dbReference>
<dbReference type="CDD" id="cd16915">
    <property type="entry name" value="HATPase_DpiB-CitA-like"/>
    <property type="match status" value="1"/>
</dbReference>
<dbReference type="InterPro" id="IPR036890">
    <property type="entry name" value="HATPase_C_sf"/>
</dbReference>
<dbReference type="EC" id="2.7.13.3" evidence="3"/>
<keyword evidence="12" id="KW-0902">Two-component regulatory system</keyword>
<feature type="transmembrane region" description="Helical" evidence="14">
    <location>
        <begin position="169"/>
        <end position="188"/>
    </location>
</feature>
<keyword evidence="10" id="KW-0067">ATP-binding</keyword>
<dbReference type="GO" id="GO:0006355">
    <property type="term" value="P:regulation of DNA-templated transcription"/>
    <property type="evidence" value="ECO:0007669"/>
    <property type="project" value="InterPro"/>
</dbReference>
<comment type="catalytic activity">
    <reaction evidence="1">
        <text>ATP + protein L-histidine = ADP + protein N-phospho-L-histidine.</text>
        <dbReference type="EC" id="2.7.13.3"/>
    </reaction>
</comment>
<evidence type="ECO:0000256" key="13">
    <source>
        <dbReference type="ARBA" id="ARBA00023136"/>
    </source>
</evidence>
<keyword evidence="11 14" id="KW-1133">Transmembrane helix</keyword>
<dbReference type="Pfam" id="PF14689">
    <property type="entry name" value="SPOB_a"/>
    <property type="match status" value="1"/>
</dbReference>
<dbReference type="GO" id="GO:0005524">
    <property type="term" value="F:ATP binding"/>
    <property type="evidence" value="ECO:0007669"/>
    <property type="project" value="UniProtKB-KW"/>
</dbReference>
<evidence type="ECO:0000256" key="10">
    <source>
        <dbReference type="ARBA" id="ARBA00022840"/>
    </source>
</evidence>
<dbReference type="PRINTS" id="PR00344">
    <property type="entry name" value="BCTRLSENSOR"/>
</dbReference>
<dbReference type="InterPro" id="IPR005467">
    <property type="entry name" value="His_kinase_dom"/>
</dbReference>
<dbReference type="Pfam" id="PF00989">
    <property type="entry name" value="PAS"/>
    <property type="match status" value="1"/>
</dbReference>
<dbReference type="SUPFAM" id="SSF55785">
    <property type="entry name" value="PYP-like sensor domain (PAS domain)"/>
    <property type="match status" value="1"/>
</dbReference>
<dbReference type="InterPro" id="IPR033463">
    <property type="entry name" value="sCache_3"/>
</dbReference>
<comment type="caution">
    <text evidence="17">The sequence shown here is derived from an EMBL/GenBank/DDBJ whole genome shotgun (WGS) entry which is preliminary data.</text>
</comment>
<sequence>MRFQSKLILLFGVLLLLVIVLLGLSYEYMLANTLRQEIGNRALSVAKTVASMPEIKEAFADPQPSRIIAPLAETIRVETNAEFVTIGNRQGIRYSHPVPERIGQEMQGGDDQEVFEGHSIISEAVGSLGPSLRGKAPIFNDQKQVIGVVSVGFLIKDIQQTITSYRNKIIVLVLVSLSLGIVGTVLIARSVKKAILGLEPAEIGQLYREKQAILQSIREGILAVNAQGFITLANQPAIQMMGLNSQQDITGMHISKFHLLEVLRSQQPVFDEEVTIGGNVLVVNRVPILDEQNRVIGAVASFRDKTELYRVTEELSRIKDYADALRAQTHEYSNKLYLISGLLQLESYQEAIDFISTETDLHLNHTRFIMREVPDPIIAGLLIGKLNQAQELGVKLELDEESSFRQIPAAIDRRQLVTIMGNLIDNAMEAVLAPGAHARHVKVLLMDIGEDLLIEVEDRGAGIPPEHAEAIFQTGFSTKAEGTRGYGLALVKQAVDHLGGYITFSDHPLGGTMFTVSLPKQADQNKGR</sequence>
<evidence type="ECO:0000256" key="5">
    <source>
        <dbReference type="ARBA" id="ARBA00022553"/>
    </source>
</evidence>
<evidence type="ECO:0000256" key="7">
    <source>
        <dbReference type="ARBA" id="ARBA00022692"/>
    </source>
</evidence>
<dbReference type="InterPro" id="IPR000014">
    <property type="entry name" value="PAS"/>
</dbReference>
<accession>A0A938Y162</accession>
<feature type="domain" description="PAS" evidence="16">
    <location>
        <begin position="206"/>
        <end position="247"/>
    </location>
</feature>
<evidence type="ECO:0000256" key="11">
    <source>
        <dbReference type="ARBA" id="ARBA00022989"/>
    </source>
</evidence>